<evidence type="ECO:0000256" key="1">
    <source>
        <dbReference type="SAM" id="SignalP"/>
    </source>
</evidence>
<dbReference type="Proteomes" id="UP000194420">
    <property type="component" value="Unassembled WGS sequence"/>
</dbReference>
<dbReference type="EMBL" id="FXWG01000001">
    <property type="protein sequence ID" value="SMQ57983.1"/>
    <property type="molecule type" value="Genomic_DNA"/>
</dbReference>
<evidence type="ECO:0000313" key="3">
    <source>
        <dbReference type="Proteomes" id="UP000194420"/>
    </source>
</evidence>
<accession>A0A1Y6ECS3</accession>
<dbReference type="PROSITE" id="PS51257">
    <property type="entry name" value="PROKAR_LIPOPROTEIN"/>
    <property type="match status" value="1"/>
</dbReference>
<gene>
    <name evidence="2" type="ORF">SAMN06297468_0092</name>
</gene>
<keyword evidence="3" id="KW-1185">Reference proteome</keyword>
<feature type="chain" id="PRO_5012011983" description="DUF885 domain-containing protein" evidence="1">
    <location>
        <begin position="21"/>
        <end position="432"/>
    </location>
</feature>
<reference evidence="3" key="1">
    <citation type="submission" date="2017-04" db="EMBL/GenBank/DDBJ databases">
        <authorList>
            <person name="Varghese N."/>
            <person name="Submissions S."/>
        </authorList>
    </citation>
    <scope>NUCLEOTIDE SEQUENCE [LARGE SCALE GENOMIC DNA]</scope>
</reference>
<feature type="signal peptide" evidence="1">
    <location>
        <begin position="1"/>
        <end position="20"/>
    </location>
</feature>
<protein>
    <recommendedName>
        <fullName evidence="4">DUF885 domain-containing protein</fullName>
    </recommendedName>
</protein>
<sequence length="432" mass="47559">MIRAALVPTGALALAACATAPEPPSDSLDRIAQDYLLLQLTIGEKEDGYIDAYYGPEVVKAQAVAAAPAMSLPLLEAQTVGLRVRAERFADDGVEGETLEERRARFLVAQLTAARTRLKMMRGEELTFTEEAKGLFGVDVELAPLETFDPVLAEIEALVPGEGALWQRIDSFNSRFDIPADRLPAVFDAAIAECKRRTLEHMDLPAGESFTLGYVTDKPWSGYNYYQGGYRSKIEINTDLPTKLSRAVDLGCHEGYPGHHAFNALLEKNLVNTRGWIEFSVYPLFSPQSLIAEGSANHGIDLAFPGDEQMAFETEVLAPLAGLPTDDLETYRDLGAAMRALGPARYTIASQYLAGEIDAERAKALLQKYQLVSPERAAQSLRFIDTYRSYIINYGLGRDMVRDSVEAAGEDQDARWVRMIEILSEPTLPSDL</sequence>
<organism evidence="2 3">
    <name type="scientific">Altererythrobacter xiamenensis</name>
    <dbReference type="NCBI Taxonomy" id="1316679"/>
    <lineage>
        <taxon>Bacteria</taxon>
        <taxon>Pseudomonadati</taxon>
        <taxon>Pseudomonadota</taxon>
        <taxon>Alphaproteobacteria</taxon>
        <taxon>Sphingomonadales</taxon>
        <taxon>Erythrobacteraceae</taxon>
        <taxon>Altererythrobacter</taxon>
    </lineage>
</organism>
<evidence type="ECO:0000313" key="2">
    <source>
        <dbReference type="EMBL" id="SMQ57983.1"/>
    </source>
</evidence>
<proteinExistence type="predicted"/>
<dbReference type="RefSeq" id="WP_200810264.1">
    <property type="nucleotide sequence ID" value="NZ_FXWG01000001.1"/>
</dbReference>
<keyword evidence="1" id="KW-0732">Signal</keyword>
<dbReference type="AlphaFoldDB" id="A0A1Y6ECS3"/>
<evidence type="ECO:0008006" key="4">
    <source>
        <dbReference type="Google" id="ProtNLM"/>
    </source>
</evidence>
<name>A0A1Y6ECS3_9SPHN</name>